<evidence type="ECO:0000313" key="2">
    <source>
        <dbReference type="Proteomes" id="UP000251314"/>
    </source>
</evidence>
<accession>A0A329RH39</accession>
<reference evidence="1 2" key="1">
    <citation type="submission" date="2018-01" db="EMBL/GenBank/DDBJ databases">
        <title>Draft genome of the strawberry crown rot pathogen Phytophthora cactorum.</title>
        <authorList>
            <person name="Armitage A.D."/>
            <person name="Lysoe E."/>
            <person name="Nellist C.F."/>
            <person name="Harrison R.J."/>
            <person name="Brurberg M.B."/>
        </authorList>
    </citation>
    <scope>NUCLEOTIDE SEQUENCE [LARGE SCALE GENOMIC DNA]</scope>
    <source>
        <strain evidence="1 2">10300</strain>
    </source>
</reference>
<evidence type="ECO:0000313" key="1">
    <source>
        <dbReference type="EMBL" id="RAW23730.1"/>
    </source>
</evidence>
<dbReference type="AlphaFoldDB" id="A0A329RH39"/>
<keyword evidence="2" id="KW-1185">Reference proteome</keyword>
<name>A0A329RH39_9STRA</name>
<comment type="caution">
    <text evidence="1">The sequence shown here is derived from an EMBL/GenBank/DDBJ whole genome shotgun (WGS) entry which is preliminary data.</text>
</comment>
<dbReference type="VEuPathDB" id="FungiDB:PC110_g19839"/>
<sequence length="37" mass="4139">MTSEHVALFVHVPEFRNVVFEDQVALASKIVDLVANL</sequence>
<gene>
    <name evidence="1" type="ORF">PC110_g19839</name>
</gene>
<proteinExistence type="predicted"/>
<organism evidence="1 2">
    <name type="scientific">Phytophthora cactorum</name>
    <dbReference type="NCBI Taxonomy" id="29920"/>
    <lineage>
        <taxon>Eukaryota</taxon>
        <taxon>Sar</taxon>
        <taxon>Stramenopiles</taxon>
        <taxon>Oomycota</taxon>
        <taxon>Peronosporomycetes</taxon>
        <taxon>Peronosporales</taxon>
        <taxon>Peronosporaceae</taxon>
        <taxon>Phytophthora</taxon>
    </lineage>
</organism>
<protein>
    <submittedName>
        <fullName evidence="1">Uncharacterized protein</fullName>
    </submittedName>
</protein>
<dbReference type="Proteomes" id="UP000251314">
    <property type="component" value="Unassembled WGS sequence"/>
</dbReference>
<dbReference type="EMBL" id="MJFZ01001003">
    <property type="protein sequence ID" value="RAW23730.1"/>
    <property type="molecule type" value="Genomic_DNA"/>
</dbReference>
<dbReference type="OrthoDB" id="407146at2759"/>